<organism evidence="9 10">
    <name type="scientific">Streptomyces roseicoloratus</name>
    <dbReference type="NCBI Taxonomy" id="2508722"/>
    <lineage>
        <taxon>Bacteria</taxon>
        <taxon>Bacillati</taxon>
        <taxon>Actinomycetota</taxon>
        <taxon>Actinomycetes</taxon>
        <taxon>Kitasatosporales</taxon>
        <taxon>Streptomycetaceae</taxon>
        <taxon>Streptomyces</taxon>
    </lineage>
</organism>
<dbReference type="InterPro" id="IPR051474">
    <property type="entry name" value="Anti-sigma-K/W_factor"/>
</dbReference>
<keyword evidence="4" id="KW-0805">Transcription regulation</keyword>
<dbReference type="PANTHER" id="PTHR37461:SF1">
    <property type="entry name" value="ANTI-SIGMA-K FACTOR RSKA"/>
    <property type="match status" value="1"/>
</dbReference>
<dbReference type="InterPro" id="IPR041916">
    <property type="entry name" value="Anti_sigma_zinc_sf"/>
</dbReference>
<dbReference type="InterPro" id="IPR027383">
    <property type="entry name" value="Znf_put"/>
</dbReference>
<dbReference type="Gene3D" id="1.10.10.1320">
    <property type="entry name" value="Anti-sigma factor, zinc-finger domain"/>
    <property type="match status" value="1"/>
</dbReference>
<dbReference type="Proteomes" id="UP001250858">
    <property type="component" value="Chromosome"/>
</dbReference>
<sequence length="234" mass="24063">MSGAECERLRERVAELALGVLPARERAEAVAHLDGCPDCRRRVRELTAVGDGLLGLLPQAEPPVGFETRVVRAVAPEPPAPRRAGRFRGRRLRLAAAAVAGALAFGFGGWAVGTAVQGPPTVAERTDGNRLREAALLAGGHEVGRLWAHAGAGGGWVYMAVDLARAADGPVRCVLVGDDGSTTPVGSFPLEGGYGYWGAPVTGVDPGAVTGARLLAQDGTVLAEARFDDAASGT</sequence>
<evidence type="ECO:0000256" key="2">
    <source>
        <dbReference type="ARBA" id="ARBA00022692"/>
    </source>
</evidence>
<keyword evidence="6" id="KW-0804">Transcription</keyword>
<evidence type="ECO:0000256" key="7">
    <source>
        <dbReference type="SAM" id="Phobius"/>
    </source>
</evidence>
<feature type="transmembrane region" description="Helical" evidence="7">
    <location>
        <begin position="92"/>
        <end position="112"/>
    </location>
</feature>
<comment type="subcellular location">
    <subcellularLocation>
        <location evidence="1">Membrane</location>
        <topology evidence="1">Single-pass membrane protein</topology>
    </subcellularLocation>
</comment>
<keyword evidence="10" id="KW-1185">Reference proteome</keyword>
<name>A0ABY9RYW5_9ACTN</name>
<evidence type="ECO:0000256" key="6">
    <source>
        <dbReference type="ARBA" id="ARBA00023163"/>
    </source>
</evidence>
<keyword evidence="2 7" id="KW-0812">Transmembrane</keyword>
<feature type="domain" description="Putative zinc-finger" evidence="8">
    <location>
        <begin position="6"/>
        <end position="40"/>
    </location>
</feature>
<evidence type="ECO:0000313" key="10">
    <source>
        <dbReference type="Proteomes" id="UP001250858"/>
    </source>
</evidence>
<keyword evidence="5 7" id="KW-0472">Membrane</keyword>
<keyword evidence="3 7" id="KW-1133">Transmembrane helix</keyword>
<evidence type="ECO:0000259" key="8">
    <source>
        <dbReference type="Pfam" id="PF13490"/>
    </source>
</evidence>
<dbReference type="PANTHER" id="PTHR37461">
    <property type="entry name" value="ANTI-SIGMA-K FACTOR RSKA"/>
    <property type="match status" value="1"/>
</dbReference>
<protein>
    <submittedName>
        <fullName evidence="9">Zf-HC2 domain-containing protein</fullName>
    </submittedName>
</protein>
<evidence type="ECO:0000256" key="5">
    <source>
        <dbReference type="ARBA" id="ARBA00023136"/>
    </source>
</evidence>
<reference evidence="9 10" key="1">
    <citation type="submission" date="2023-09" db="EMBL/GenBank/DDBJ databases">
        <title>Complete genome of Streptomyces roseicoloratus T14.</title>
        <authorList>
            <person name="Bashizi T."/>
            <person name="Kim M.-J."/>
            <person name="Lee G."/>
            <person name="Tagele S.B."/>
            <person name="Shin J.-H."/>
        </authorList>
    </citation>
    <scope>NUCLEOTIDE SEQUENCE [LARGE SCALE GENOMIC DNA]</scope>
    <source>
        <strain evidence="9 10">T14</strain>
    </source>
</reference>
<gene>
    <name evidence="9" type="ORF">RGF97_24670</name>
</gene>
<evidence type="ECO:0000256" key="1">
    <source>
        <dbReference type="ARBA" id="ARBA00004167"/>
    </source>
</evidence>
<proteinExistence type="predicted"/>
<dbReference type="Pfam" id="PF13490">
    <property type="entry name" value="zf-HC2"/>
    <property type="match status" value="1"/>
</dbReference>
<accession>A0ABY9RYW5</accession>
<evidence type="ECO:0000313" key="9">
    <source>
        <dbReference type="EMBL" id="WMX47379.1"/>
    </source>
</evidence>
<dbReference type="EMBL" id="CP133762">
    <property type="protein sequence ID" value="WMX47379.1"/>
    <property type="molecule type" value="Genomic_DNA"/>
</dbReference>
<evidence type="ECO:0000256" key="3">
    <source>
        <dbReference type="ARBA" id="ARBA00022989"/>
    </source>
</evidence>
<dbReference type="RefSeq" id="WP_309549441.1">
    <property type="nucleotide sequence ID" value="NZ_CP133762.1"/>
</dbReference>
<evidence type="ECO:0000256" key="4">
    <source>
        <dbReference type="ARBA" id="ARBA00023015"/>
    </source>
</evidence>